<dbReference type="KEGG" id="cly:Celly_1373"/>
<dbReference type="InterPro" id="IPR023186">
    <property type="entry name" value="IUNH"/>
</dbReference>
<dbReference type="GO" id="GO:0005829">
    <property type="term" value="C:cytosol"/>
    <property type="evidence" value="ECO:0007669"/>
    <property type="project" value="TreeGrafter"/>
</dbReference>
<keyword evidence="1 4" id="KW-0378">Hydrolase</keyword>
<dbReference type="PANTHER" id="PTHR12304:SF4">
    <property type="entry name" value="URIDINE NUCLEOSIDASE"/>
    <property type="match status" value="1"/>
</dbReference>
<gene>
    <name evidence="4" type="ordered locus">Celly_1373</name>
</gene>
<dbReference type="InterPro" id="IPR036452">
    <property type="entry name" value="Ribo_hydro-like"/>
</dbReference>
<evidence type="ECO:0000256" key="1">
    <source>
        <dbReference type="ARBA" id="ARBA00022801"/>
    </source>
</evidence>
<dbReference type="EMBL" id="CP002534">
    <property type="protein sequence ID" value="ADY29198.1"/>
    <property type="molecule type" value="Genomic_DNA"/>
</dbReference>
<accession>F0RHT6</accession>
<keyword evidence="2" id="KW-0326">Glycosidase</keyword>
<protein>
    <submittedName>
        <fullName evidence="4">Inosine/uridine-preferring nucleoside hydrolase</fullName>
    </submittedName>
</protein>
<sequence length="357" mass="39529">MNMKQKIKPIGILLVFVVFLACKEQVKDVITEVKQEPKKEAAEKAKPNGIVNGVKQVWIDADLAVGKKNIGKPGYSDVDDGYAVLQLLQADNVKINGLSTVFGNNSVDNAFAIGNYISKEFAAQKIEVYKGAATPINLDSVVTNDAVEAMAAALKKQPLTILAIGPATNVGLLLLKYPELQSQIVEVVLVAGRRTSKDYFKIGNKGVLAKDLNFDLDNTAFRVLLEHKVSLVFCPYEISSKVWIKQEDLEALKNTTPGMKWLATASQPWIEQWKNQGADGFNPFDVMASHYIIAPQDIISEPLQARLEINLDDTVKDNNNEVYKSYLLCTEENGAPVTYCYDVVPGYHQKLMETFKK</sequence>
<dbReference type="Pfam" id="PF01156">
    <property type="entry name" value="IU_nuc_hydro"/>
    <property type="match status" value="1"/>
</dbReference>
<evidence type="ECO:0000313" key="5">
    <source>
        <dbReference type="Proteomes" id="UP000007487"/>
    </source>
</evidence>
<evidence type="ECO:0000256" key="2">
    <source>
        <dbReference type="ARBA" id="ARBA00023295"/>
    </source>
</evidence>
<dbReference type="PANTHER" id="PTHR12304">
    <property type="entry name" value="INOSINE-URIDINE PREFERRING NUCLEOSIDE HYDROLASE"/>
    <property type="match status" value="1"/>
</dbReference>
<dbReference type="Gene3D" id="3.90.245.10">
    <property type="entry name" value="Ribonucleoside hydrolase-like"/>
    <property type="match status" value="1"/>
</dbReference>
<evidence type="ECO:0000313" key="4">
    <source>
        <dbReference type="EMBL" id="ADY29198.1"/>
    </source>
</evidence>
<dbReference type="SUPFAM" id="SSF53590">
    <property type="entry name" value="Nucleoside hydrolase"/>
    <property type="match status" value="1"/>
</dbReference>
<dbReference type="GO" id="GO:0008477">
    <property type="term" value="F:purine nucleosidase activity"/>
    <property type="evidence" value="ECO:0007669"/>
    <property type="project" value="TreeGrafter"/>
</dbReference>
<reference evidence="4 5" key="1">
    <citation type="journal article" date="2011" name="Stand. Genomic Sci.">
        <title>Complete genome sequence of Cellulophaga lytica type strain (LIM- 21).</title>
        <authorList>
            <person name="Pati A."/>
            <person name="Abt B."/>
            <person name="Teshima H."/>
            <person name="Nolan M."/>
            <person name="Lapidus A."/>
            <person name="Lucas S."/>
            <person name="Hammon N."/>
            <person name="Deshpande S."/>
            <person name="Cheng J.F."/>
            <person name="Tapia R."/>
            <person name="Han C."/>
            <person name="Goodwin L."/>
            <person name="Pitluck S."/>
            <person name="Liolios K."/>
            <person name="Pagani I."/>
            <person name="Mavromatis K."/>
            <person name="Ovchinikova G."/>
            <person name="Chen A."/>
            <person name="Palaniappan K."/>
            <person name="Land M."/>
            <person name="Hauser L."/>
            <person name="Jeffries C.D."/>
            <person name="Detter J.C."/>
            <person name="Brambilla E.M."/>
            <person name="Kannan K.P."/>
            <person name="Rohde M."/>
            <person name="Spring S."/>
            <person name="Goker M."/>
            <person name="Woyke T."/>
            <person name="Bristow J."/>
            <person name="Eisen J.A."/>
            <person name="Markowitz V."/>
            <person name="Hugenholtz P."/>
            <person name="Kyrpides N.C."/>
            <person name="Klenk H.P."/>
            <person name="Ivanova N."/>
        </authorList>
    </citation>
    <scope>NUCLEOTIDE SEQUENCE [LARGE SCALE GENOMIC DNA]</scope>
    <source>
        <strain evidence="5">ATCC 23178 / DSM 7489 / JCM 8516 / NBRC 14961 / NCIMB 1423 / VKM B-1433 / Cy l20</strain>
    </source>
</reference>
<dbReference type="InterPro" id="IPR001910">
    <property type="entry name" value="Inosine/uridine_hydrolase_dom"/>
</dbReference>
<dbReference type="STRING" id="867900.Celly_1373"/>
<keyword evidence="5" id="KW-1185">Reference proteome</keyword>
<dbReference type="HOGENOM" id="CLU_791529_0_0_10"/>
<organism evidence="4 5">
    <name type="scientific">Cellulophaga lytica (strain ATCC 23178 / DSM 7489 / JCM 8516 / NBRC 14961 / NCIMB 1423 / VKM B-1433 / Cy l20)</name>
    <dbReference type="NCBI Taxonomy" id="867900"/>
    <lineage>
        <taxon>Bacteria</taxon>
        <taxon>Pseudomonadati</taxon>
        <taxon>Bacteroidota</taxon>
        <taxon>Flavobacteriia</taxon>
        <taxon>Flavobacteriales</taxon>
        <taxon>Flavobacteriaceae</taxon>
        <taxon>Cellulophaga</taxon>
    </lineage>
</organism>
<dbReference type="eggNOG" id="COG1957">
    <property type="taxonomic scope" value="Bacteria"/>
</dbReference>
<name>F0RHT6_CELLC</name>
<dbReference type="GO" id="GO:0006152">
    <property type="term" value="P:purine nucleoside catabolic process"/>
    <property type="evidence" value="ECO:0007669"/>
    <property type="project" value="TreeGrafter"/>
</dbReference>
<proteinExistence type="predicted"/>
<dbReference type="PROSITE" id="PS51257">
    <property type="entry name" value="PROKAR_LIPOPROTEIN"/>
    <property type="match status" value="1"/>
</dbReference>
<evidence type="ECO:0000259" key="3">
    <source>
        <dbReference type="Pfam" id="PF01156"/>
    </source>
</evidence>
<dbReference type="Proteomes" id="UP000007487">
    <property type="component" value="Chromosome"/>
</dbReference>
<feature type="domain" description="Inosine/uridine-preferring nucleoside hydrolase" evidence="3">
    <location>
        <begin position="78"/>
        <end position="314"/>
    </location>
</feature>
<dbReference type="AlphaFoldDB" id="F0RHT6"/>